<keyword evidence="6 7" id="KW-1133">Transmembrane helix</keyword>
<evidence type="ECO:0000256" key="1">
    <source>
        <dbReference type="ARBA" id="ARBA00004651"/>
    </source>
</evidence>
<keyword evidence="3" id="KW-1003">Cell membrane</keyword>
<dbReference type="EMBL" id="SOIP01000358">
    <property type="protein sequence ID" value="TET80236.1"/>
    <property type="molecule type" value="Genomic_DNA"/>
</dbReference>
<reference evidence="9 10" key="1">
    <citation type="submission" date="2019-03" db="EMBL/GenBank/DDBJ databases">
        <title>Metabolic potential of uncultured bacteria and archaea associated with petroleum seepage in deep-sea sediments.</title>
        <authorList>
            <person name="Dong X."/>
            <person name="Hubert C."/>
        </authorList>
    </citation>
    <scope>NUCLEOTIDE SEQUENCE [LARGE SCALE GENOMIC DNA]</scope>
    <source>
        <strain evidence="9">E29_bin36</strain>
    </source>
</reference>
<dbReference type="Proteomes" id="UP000315534">
    <property type="component" value="Unassembled WGS sequence"/>
</dbReference>
<evidence type="ECO:0000256" key="4">
    <source>
        <dbReference type="ARBA" id="ARBA00022737"/>
    </source>
</evidence>
<dbReference type="AlphaFoldDB" id="A0A523XLR9"/>
<evidence type="ECO:0000259" key="8">
    <source>
        <dbReference type="PROSITE" id="PS51846"/>
    </source>
</evidence>
<organism evidence="9 10">
    <name type="scientific">candidate division TA06 bacterium</name>
    <dbReference type="NCBI Taxonomy" id="2250710"/>
    <lineage>
        <taxon>Bacteria</taxon>
        <taxon>Bacteria division TA06</taxon>
    </lineage>
</organism>
<feature type="transmembrane region" description="Helical" evidence="7">
    <location>
        <begin position="63"/>
        <end position="85"/>
    </location>
</feature>
<evidence type="ECO:0000256" key="7">
    <source>
        <dbReference type="SAM" id="Phobius"/>
    </source>
</evidence>
<dbReference type="Pfam" id="PF01595">
    <property type="entry name" value="CNNM"/>
    <property type="match status" value="1"/>
</dbReference>
<dbReference type="PROSITE" id="PS51846">
    <property type="entry name" value="CNNM"/>
    <property type="match status" value="1"/>
</dbReference>
<sequence length="111" mass="11808">MRSVILLHLAGILVLLVLSAFFSGSEAAIFSLSPLRVRRLVSERTRFSGHLSRLFSNPQRTRISIVLGNTLANVGTSFLAALLAFRVAKLIGVGETAGTAVGIGVTTFLLL</sequence>
<evidence type="ECO:0000313" key="10">
    <source>
        <dbReference type="Proteomes" id="UP000315534"/>
    </source>
</evidence>
<gene>
    <name evidence="9" type="ORF">E3J38_06020</name>
</gene>
<evidence type="ECO:0000313" key="9">
    <source>
        <dbReference type="EMBL" id="TET80236.1"/>
    </source>
</evidence>
<dbReference type="GO" id="GO:0005886">
    <property type="term" value="C:plasma membrane"/>
    <property type="evidence" value="ECO:0007669"/>
    <property type="project" value="UniProtKB-SubCell"/>
</dbReference>
<keyword evidence="4" id="KW-0677">Repeat</keyword>
<evidence type="ECO:0000256" key="6">
    <source>
        <dbReference type="PROSITE-ProRule" id="PRU01193"/>
    </source>
</evidence>
<dbReference type="InterPro" id="IPR002550">
    <property type="entry name" value="CNNM"/>
</dbReference>
<protein>
    <submittedName>
        <fullName evidence="9">DUF21 domain-containing protein</fullName>
    </submittedName>
</protein>
<evidence type="ECO:0000256" key="3">
    <source>
        <dbReference type="ARBA" id="ARBA00022475"/>
    </source>
</evidence>
<feature type="domain" description="CNNM transmembrane" evidence="8">
    <location>
        <begin position="1"/>
        <end position="111"/>
    </location>
</feature>
<keyword evidence="6 7" id="KW-0812">Transmembrane</keyword>
<proteinExistence type="inferred from homology"/>
<comment type="similarity">
    <text evidence="2">Belongs to the UPF0053 family.</text>
</comment>
<dbReference type="PANTHER" id="PTHR22777:SF32">
    <property type="entry name" value="UPF0053 INNER MEMBRANE PROTEIN YFJD"/>
    <property type="match status" value="1"/>
</dbReference>
<evidence type="ECO:0000256" key="2">
    <source>
        <dbReference type="ARBA" id="ARBA00006337"/>
    </source>
</evidence>
<name>A0A523XLR9_UNCT6</name>
<comment type="caution">
    <text evidence="9">The sequence shown here is derived from an EMBL/GenBank/DDBJ whole genome shotgun (WGS) entry which is preliminary data.</text>
</comment>
<dbReference type="PANTHER" id="PTHR22777">
    <property type="entry name" value="HEMOLYSIN-RELATED"/>
    <property type="match status" value="1"/>
</dbReference>
<keyword evidence="5" id="KW-0129">CBS domain</keyword>
<feature type="non-terminal residue" evidence="9">
    <location>
        <position position="111"/>
    </location>
</feature>
<keyword evidence="6 7" id="KW-0472">Membrane</keyword>
<accession>A0A523XLR9</accession>
<evidence type="ECO:0000256" key="5">
    <source>
        <dbReference type="ARBA" id="ARBA00023122"/>
    </source>
</evidence>
<comment type="subcellular location">
    <subcellularLocation>
        <location evidence="1">Cell membrane</location>
        <topology evidence="1">Multi-pass membrane protein</topology>
    </subcellularLocation>
</comment>